<keyword evidence="1" id="KW-0904">Protein phosphatase</keyword>
<keyword evidence="1" id="KW-0464">Manganese</keyword>
<dbReference type="GO" id="GO:0046872">
    <property type="term" value="F:metal ion binding"/>
    <property type="evidence" value="ECO:0007669"/>
    <property type="project" value="UniProtKB-UniRule"/>
</dbReference>
<dbReference type="InterPro" id="IPR039123">
    <property type="entry name" value="PPTC7"/>
</dbReference>
<comment type="cofactor">
    <cofactor evidence="1">
        <name>Mg(2+)</name>
        <dbReference type="ChEBI" id="CHEBI:18420"/>
    </cofactor>
</comment>
<proteinExistence type="inferred from homology"/>
<organism evidence="3 4">
    <name type="scientific">Trema orientale</name>
    <name type="common">Charcoal tree</name>
    <name type="synonym">Celtis orientalis</name>
    <dbReference type="NCBI Taxonomy" id="63057"/>
    <lineage>
        <taxon>Eukaryota</taxon>
        <taxon>Viridiplantae</taxon>
        <taxon>Streptophyta</taxon>
        <taxon>Embryophyta</taxon>
        <taxon>Tracheophyta</taxon>
        <taxon>Spermatophyta</taxon>
        <taxon>Magnoliopsida</taxon>
        <taxon>eudicotyledons</taxon>
        <taxon>Gunneridae</taxon>
        <taxon>Pentapetalae</taxon>
        <taxon>rosids</taxon>
        <taxon>fabids</taxon>
        <taxon>Rosales</taxon>
        <taxon>Cannabaceae</taxon>
        <taxon>Trema</taxon>
    </lineage>
</organism>
<dbReference type="Pfam" id="PF07228">
    <property type="entry name" value="SpoIIE"/>
    <property type="match status" value="1"/>
</dbReference>
<comment type="catalytic activity">
    <reaction evidence="1">
        <text>O-phospho-L-seryl-[protein] + H2O = L-seryl-[protein] + phosphate</text>
        <dbReference type="Rhea" id="RHEA:20629"/>
        <dbReference type="Rhea" id="RHEA-COMP:9863"/>
        <dbReference type="Rhea" id="RHEA-COMP:11604"/>
        <dbReference type="ChEBI" id="CHEBI:15377"/>
        <dbReference type="ChEBI" id="CHEBI:29999"/>
        <dbReference type="ChEBI" id="CHEBI:43474"/>
        <dbReference type="ChEBI" id="CHEBI:83421"/>
        <dbReference type="EC" id="3.1.3.16"/>
    </reaction>
</comment>
<dbReference type="GO" id="GO:0004722">
    <property type="term" value="F:protein serine/threonine phosphatase activity"/>
    <property type="evidence" value="ECO:0007669"/>
    <property type="project" value="UniProtKB-EC"/>
</dbReference>
<dbReference type="SUPFAM" id="SSF81606">
    <property type="entry name" value="PP2C-like"/>
    <property type="match status" value="1"/>
</dbReference>
<dbReference type="PANTHER" id="PTHR12320">
    <property type="entry name" value="PROTEIN PHOSPHATASE 2C"/>
    <property type="match status" value="1"/>
</dbReference>
<evidence type="ECO:0000313" key="3">
    <source>
        <dbReference type="EMBL" id="PON97653.1"/>
    </source>
</evidence>
<dbReference type="PROSITE" id="PS51746">
    <property type="entry name" value="PPM_2"/>
    <property type="match status" value="1"/>
</dbReference>
<comment type="catalytic activity">
    <reaction evidence="1">
        <text>O-phospho-L-threonyl-[protein] + H2O = L-threonyl-[protein] + phosphate</text>
        <dbReference type="Rhea" id="RHEA:47004"/>
        <dbReference type="Rhea" id="RHEA-COMP:11060"/>
        <dbReference type="Rhea" id="RHEA-COMP:11605"/>
        <dbReference type="ChEBI" id="CHEBI:15377"/>
        <dbReference type="ChEBI" id="CHEBI:30013"/>
        <dbReference type="ChEBI" id="CHEBI:43474"/>
        <dbReference type="ChEBI" id="CHEBI:61977"/>
        <dbReference type="EC" id="3.1.3.16"/>
    </reaction>
</comment>
<keyword evidence="1" id="KW-0479">Metal-binding</keyword>
<dbReference type="EMBL" id="JXTC01000030">
    <property type="protein sequence ID" value="PON97653.1"/>
    <property type="molecule type" value="Genomic_DNA"/>
</dbReference>
<dbReference type="InParanoid" id="A0A2P5FIQ7"/>
<dbReference type="InterPro" id="IPR036457">
    <property type="entry name" value="PPM-type-like_dom_sf"/>
</dbReference>
<keyword evidence="4" id="KW-1185">Reference proteome</keyword>
<comment type="caution">
    <text evidence="3">The sequence shown here is derived from an EMBL/GenBank/DDBJ whole genome shotgun (WGS) entry which is preliminary data.</text>
</comment>
<evidence type="ECO:0000256" key="1">
    <source>
        <dbReference type="RuleBase" id="RU366020"/>
    </source>
</evidence>
<accession>A0A2P5FIQ7</accession>
<dbReference type="PANTHER" id="PTHR12320:SF81">
    <property type="entry name" value="PROTEIN PHOSPHATASE 2C 23-RELATED"/>
    <property type="match status" value="1"/>
</dbReference>
<feature type="domain" description="PPM-type phosphatase" evidence="2">
    <location>
        <begin position="21"/>
        <end position="253"/>
    </location>
</feature>
<dbReference type="Proteomes" id="UP000237000">
    <property type="component" value="Unassembled WGS sequence"/>
</dbReference>
<name>A0A2P5FIQ7_TREOI</name>
<comment type="cofactor">
    <cofactor evidence="1">
        <name>Mn(2+)</name>
        <dbReference type="ChEBI" id="CHEBI:29035"/>
    </cofactor>
</comment>
<dbReference type="Gene3D" id="3.60.40.10">
    <property type="entry name" value="PPM-type phosphatase domain"/>
    <property type="match status" value="1"/>
</dbReference>
<evidence type="ECO:0000259" key="2">
    <source>
        <dbReference type="PROSITE" id="PS51746"/>
    </source>
</evidence>
<dbReference type="AlphaFoldDB" id="A0A2P5FIQ7"/>
<dbReference type="STRING" id="63057.A0A2P5FIQ7"/>
<dbReference type="SMART" id="SM00332">
    <property type="entry name" value="PP2Cc"/>
    <property type="match status" value="1"/>
</dbReference>
<gene>
    <name evidence="3" type="ORF">TorRG33x02_065630</name>
</gene>
<protein>
    <recommendedName>
        <fullName evidence="1">Protein phosphatase</fullName>
        <ecNumber evidence="1">3.1.3.16</ecNumber>
    </recommendedName>
</protein>
<keyword evidence="1" id="KW-0460">Magnesium</keyword>
<reference evidence="4" key="1">
    <citation type="submission" date="2016-06" db="EMBL/GenBank/DDBJ databases">
        <title>Parallel loss of symbiosis genes in relatives of nitrogen-fixing non-legume Parasponia.</title>
        <authorList>
            <person name="Van Velzen R."/>
            <person name="Holmer R."/>
            <person name="Bu F."/>
            <person name="Rutten L."/>
            <person name="Van Zeijl A."/>
            <person name="Liu W."/>
            <person name="Santuari L."/>
            <person name="Cao Q."/>
            <person name="Sharma T."/>
            <person name="Shen D."/>
            <person name="Roswanjaya Y."/>
            <person name="Wardhani T."/>
            <person name="Kalhor M.S."/>
            <person name="Jansen J."/>
            <person name="Van den Hoogen J."/>
            <person name="Gungor B."/>
            <person name="Hartog M."/>
            <person name="Hontelez J."/>
            <person name="Verver J."/>
            <person name="Yang W.-C."/>
            <person name="Schijlen E."/>
            <person name="Repin R."/>
            <person name="Schilthuizen M."/>
            <person name="Schranz E."/>
            <person name="Heidstra R."/>
            <person name="Miyata K."/>
            <person name="Fedorova E."/>
            <person name="Kohlen W."/>
            <person name="Bisseling T."/>
            <person name="Smit S."/>
            <person name="Geurts R."/>
        </authorList>
    </citation>
    <scope>NUCLEOTIDE SEQUENCE [LARGE SCALE GENOMIC DNA]</scope>
    <source>
        <strain evidence="4">cv. RG33-2</strain>
    </source>
</reference>
<dbReference type="EC" id="3.1.3.16" evidence="1"/>
<dbReference type="OrthoDB" id="60843at2759"/>
<dbReference type="InterPro" id="IPR001932">
    <property type="entry name" value="PPM-type_phosphatase-like_dom"/>
</dbReference>
<keyword evidence="1" id="KW-0378">Hydrolase</keyword>
<evidence type="ECO:0000313" key="4">
    <source>
        <dbReference type="Proteomes" id="UP000237000"/>
    </source>
</evidence>
<sequence length="278" mass="30204">MEINDHQNNDEGYYLKMVSGAFYIPRNRTLKPLGEDAHFICADRQTIGVADGVGGWAAYGIDAGKYARELMLNSAIAAARNSKGQADHDRGHDVDPKRVLREAFSRCAEVEGSSTACIVAHNDGALLAANVGDSGFMVFRDGKLLYKSPIQQHVDCVPCPPPYQLGNGVACDRPECASEMKVEVTAGDIVVLGSDGLLDNLLAPQIEKILETKRGRDGIQPEGLAKELADVAYSKSLDYGGKRDDITVVVGQIIYDKHKPLSALRRLLRLCCSFFFSS</sequence>
<dbReference type="SMART" id="SM00331">
    <property type="entry name" value="PP2C_SIG"/>
    <property type="match status" value="1"/>
</dbReference>
<comment type="similarity">
    <text evidence="1">Belongs to the PP2C family.</text>
</comment>